<name>A0A0E9WT31_ANGAN</name>
<dbReference type="AlphaFoldDB" id="A0A0E9WT31"/>
<evidence type="ECO:0000313" key="1">
    <source>
        <dbReference type="EMBL" id="JAH93527.1"/>
    </source>
</evidence>
<reference evidence="1" key="1">
    <citation type="submission" date="2014-11" db="EMBL/GenBank/DDBJ databases">
        <authorList>
            <person name="Amaro Gonzalez C."/>
        </authorList>
    </citation>
    <scope>NUCLEOTIDE SEQUENCE</scope>
</reference>
<proteinExistence type="predicted"/>
<protein>
    <submittedName>
        <fullName evidence="1">Uncharacterized protein</fullName>
    </submittedName>
</protein>
<accession>A0A0E9WT31</accession>
<sequence length="92" mass="10703">MALLLLKWNGFLQISTLHCGKLHINIPLNKVRVQNKRKRLFFSSLYEKGSFTVSVPVPKHVAASQFFLWFSYRCCLLNFSKLHSLLSFSFPL</sequence>
<reference evidence="1" key="2">
    <citation type="journal article" date="2015" name="Fish Shellfish Immunol.">
        <title>Early steps in the European eel (Anguilla anguilla)-Vibrio vulnificus interaction in the gills: Role of the RtxA13 toxin.</title>
        <authorList>
            <person name="Callol A."/>
            <person name="Pajuelo D."/>
            <person name="Ebbesson L."/>
            <person name="Teles M."/>
            <person name="MacKenzie S."/>
            <person name="Amaro C."/>
        </authorList>
    </citation>
    <scope>NUCLEOTIDE SEQUENCE</scope>
</reference>
<dbReference type="EMBL" id="GBXM01015050">
    <property type="protein sequence ID" value="JAH93527.1"/>
    <property type="molecule type" value="Transcribed_RNA"/>
</dbReference>
<organism evidence="1">
    <name type="scientific">Anguilla anguilla</name>
    <name type="common">European freshwater eel</name>
    <name type="synonym">Muraena anguilla</name>
    <dbReference type="NCBI Taxonomy" id="7936"/>
    <lineage>
        <taxon>Eukaryota</taxon>
        <taxon>Metazoa</taxon>
        <taxon>Chordata</taxon>
        <taxon>Craniata</taxon>
        <taxon>Vertebrata</taxon>
        <taxon>Euteleostomi</taxon>
        <taxon>Actinopterygii</taxon>
        <taxon>Neopterygii</taxon>
        <taxon>Teleostei</taxon>
        <taxon>Anguilliformes</taxon>
        <taxon>Anguillidae</taxon>
        <taxon>Anguilla</taxon>
    </lineage>
</organism>